<sequence>MTLAPAVAVVLTGGTARRMGGVDKTALDVGGRPVLDRLLLALGDVPVVVVGPPRDVPRGVLWAREDPPGGGPFAGVAAGVAVGAAAHPRARVVVVVAGDQPFAGDVVPSLRDALERSDADAAVAAGPDGRPQPLLAAYRLSAVRDVLADAPDGRPARHLLTGLRTVVVAVDERTTLDVDDPAALAAARDAALRPRSAPTP</sequence>
<gene>
    <name evidence="3" type="ORF">JO380_003527</name>
</gene>
<evidence type="ECO:0000259" key="2">
    <source>
        <dbReference type="Pfam" id="PF12804"/>
    </source>
</evidence>
<dbReference type="SUPFAM" id="SSF53448">
    <property type="entry name" value="Nucleotide-diphospho-sugar transferases"/>
    <property type="match status" value="1"/>
</dbReference>
<feature type="domain" description="MobA-like NTP transferase" evidence="2">
    <location>
        <begin position="8"/>
        <end position="160"/>
    </location>
</feature>
<dbReference type="PANTHER" id="PTHR19136">
    <property type="entry name" value="MOLYBDENUM COFACTOR GUANYLYLTRANSFERASE"/>
    <property type="match status" value="1"/>
</dbReference>
<evidence type="ECO:0000256" key="1">
    <source>
        <dbReference type="ARBA" id="ARBA00022679"/>
    </source>
</evidence>
<name>A0ABU0GQV3_9CELL</name>
<comment type="caution">
    <text evidence="3">The sequence shown here is derived from an EMBL/GenBank/DDBJ whole genome shotgun (WGS) entry which is preliminary data.</text>
</comment>
<dbReference type="EMBL" id="JAUSVM010000001">
    <property type="protein sequence ID" value="MDQ0427146.1"/>
    <property type="molecule type" value="Genomic_DNA"/>
</dbReference>
<dbReference type="RefSeq" id="WP_070319091.1">
    <property type="nucleotide sequence ID" value="NZ_JAUSVM010000001.1"/>
</dbReference>
<dbReference type="Gene3D" id="3.90.550.10">
    <property type="entry name" value="Spore Coat Polysaccharide Biosynthesis Protein SpsA, Chain A"/>
    <property type="match status" value="1"/>
</dbReference>
<dbReference type="InterPro" id="IPR029044">
    <property type="entry name" value="Nucleotide-diphossugar_trans"/>
</dbReference>
<dbReference type="Pfam" id="PF12804">
    <property type="entry name" value="NTP_transf_3"/>
    <property type="match status" value="1"/>
</dbReference>
<dbReference type="InterPro" id="IPR025877">
    <property type="entry name" value="MobA-like_NTP_Trfase"/>
</dbReference>
<keyword evidence="4" id="KW-1185">Reference proteome</keyword>
<dbReference type="Proteomes" id="UP001240250">
    <property type="component" value="Unassembled WGS sequence"/>
</dbReference>
<keyword evidence="1" id="KW-0808">Transferase</keyword>
<evidence type="ECO:0000313" key="3">
    <source>
        <dbReference type="EMBL" id="MDQ0427146.1"/>
    </source>
</evidence>
<evidence type="ECO:0000313" key="4">
    <source>
        <dbReference type="Proteomes" id="UP001240250"/>
    </source>
</evidence>
<protein>
    <submittedName>
        <fullName evidence="3">Molybdopterin-guanine dinucleotide biosynthesis protein A</fullName>
    </submittedName>
</protein>
<dbReference type="PANTHER" id="PTHR19136:SF81">
    <property type="entry name" value="MOLYBDENUM COFACTOR GUANYLYLTRANSFERASE"/>
    <property type="match status" value="1"/>
</dbReference>
<reference evidence="3 4" key="1">
    <citation type="submission" date="2023-07" db="EMBL/GenBank/DDBJ databases">
        <title>Sequencing the genomes of 1000 actinobacteria strains.</title>
        <authorList>
            <person name="Klenk H.-P."/>
        </authorList>
    </citation>
    <scope>NUCLEOTIDE SEQUENCE [LARGE SCALE GENOMIC DNA]</scope>
    <source>
        <strain evidence="3 4">DSM 14785</strain>
    </source>
</reference>
<proteinExistence type="predicted"/>
<organism evidence="3 4">
    <name type="scientific">Cellulomonas iranensis</name>
    <dbReference type="NCBI Taxonomy" id="76862"/>
    <lineage>
        <taxon>Bacteria</taxon>
        <taxon>Bacillati</taxon>
        <taxon>Actinomycetota</taxon>
        <taxon>Actinomycetes</taxon>
        <taxon>Micrococcales</taxon>
        <taxon>Cellulomonadaceae</taxon>
        <taxon>Cellulomonas</taxon>
    </lineage>
</organism>
<accession>A0ABU0GQV3</accession>